<dbReference type="Gene3D" id="1.20.58.530">
    <property type="match status" value="1"/>
</dbReference>
<reference evidence="13" key="1">
    <citation type="journal article" date="2011" name="Genome Res.">
        <title>Phylogeny-wide analysis of social amoeba genomes highlights ancient origins for complex intercellular communication.</title>
        <authorList>
            <person name="Heidel A.J."/>
            <person name="Lawal H.M."/>
            <person name="Felder M."/>
            <person name="Schilde C."/>
            <person name="Helps N.R."/>
            <person name="Tunggal B."/>
            <person name="Rivero F."/>
            <person name="John U."/>
            <person name="Schleicher M."/>
            <person name="Eichinger L."/>
            <person name="Platzer M."/>
            <person name="Noegel A.A."/>
            <person name="Schaap P."/>
            <person name="Gloeckner G."/>
        </authorList>
    </citation>
    <scope>NUCLEOTIDE SEQUENCE [LARGE SCALE GENOMIC DNA]</scope>
    <source>
        <strain evidence="13">SH3</strain>
    </source>
</reference>
<evidence type="ECO:0000256" key="3">
    <source>
        <dbReference type="ARBA" id="ARBA00022737"/>
    </source>
</evidence>
<dbReference type="OrthoDB" id="6108017at2759"/>
<dbReference type="GO" id="GO:0006907">
    <property type="term" value="P:pinocytosis"/>
    <property type="evidence" value="ECO:0007669"/>
    <property type="project" value="EnsemblProtists"/>
</dbReference>
<dbReference type="GeneID" id="14870902"/>
<dbReference type="Gene3D" id="3.40.850.10">
    <property type="entry name" value="Kinesin motor domain"/>
    <property type="match status" value="1"/>
</dbReference>
<dbReference type="GO" id="GO:0005911">
    <property type="term" value="C:cell-cell junction"/>
    <property type="evidence" value="ECO:0007669"/>
    <property type="project" value="EnsemblProtists"/>
</dbReference>
<dbReference type="GO" id="GO:0005516">
    <property type="term" value="F:calmodulin binding"/>
    <property type="evidence" value="ECO:0007669"/>
    <property type="project" value="EnsemblProtists"/>
</dbReference>
<dbReference type="OMA" id="SSCIEIF"/>
<dbReference type="GO" id="GO:0016459">
    <property type="term" value="C:myosin complex"/>
    <property type="evidence" value="ECO:0007669"/>
    <property type="project" value="UniProtKB-KW"/>
</dbReference>
<dbReference type="GO" id="GO:0016197">
    <property type="term" value="P:endosomal transport"/>
    <property type="evidence" value="ECO:0007669"/>
    <property type="project" value="EnsemblProtists"/>
</dbReference>
<keyword evidence="5 9" id="KW-0067">ATP-binding</keyword>
<evidence type="ECO:0000256" key="5">
    <source>
        <dbReference type="ARBA" id="ARBA00022840"/>
    </source>
</evidence>
<dbReference type="InterPro" id="IPR001609">
    <property type="entry name" value="Myosin_head_motor_dom-like"/>
</dbReference>
<dbReference type="GO" id="GO:0007015">
    <property type="term" value="P:actin filament organization"/>
    <property type="evidence" value="ECO:0007669"/>
    <property type="project" value="TreeGrafter"/>
</dbReference>
<dbReference type="FunFam" id="3.40.850.10:FF:000101">
    <property type="entry name" value="Slow myosin heavy chain 2"/>
    <property type="match status" value="1"/>
</dbReference>
<dbReference type="GO" id="GO:0000146">
    <property type="term" value="F:microfilament motor activity"/>
    <property type="evidence" value="ECO:0007669"/>
    <property type="project" value="EnsemblProtists"/>
</dbReference>
<dbReference type="GO" id="GO:0005524">
    <property type="term" value="F:ATP binding"/>
    <property type="evidence" value="ECO:0007669"/>
    <property type="project" value="UniProtKB-UniRule"/>
</dbReference>
<dbReference type="GO" id="GO:0031252">
    <property type="term" value="C:cell leading edge"/>
    <property type="evidence" value="ECO:0007669"/>
    <property type="project" value="EnsemblProtists"/>
</dbReference>
<feature type="region of interest" description="Actin-binding" evidence="9">
    <location>
        <begin position="607"/>
        <end position="629"/>
    </location>
</feature>
<dbReference type="GO" id="GO:0031143">
    <property type="term" value="C:pseudopodium"/>
    <property type="evidence" value="ECO:0007669"/>
    <property type="project" value="EnsemblProtists"/>
</dbReference>
<evidence type="ECO:0000256" key="2">
    <source>
        <dbReference type="ARBA" id="ARBA00011190"/>
    </source>
</evidence>
<organism evidence="12 13">
    <name type="scientific">Cavenderia fasciculata</name>
    <name type="common">Slime mold</name>
    <name type="synonym">Dictyostelium fasciculatum</name>
    <dbReference type="NCBI Taxonomy" id="261658"/>
    <lineage>
        <taxon>Eukaryota</taxon>
        <taxon>Amoebozoa</taxon>
        <taxon>Evosea</taxon>
        <taxon>Eumycetozoa</taxon>
        <taxon>Dictyostelia</taxon>
        <taxon>Acytosteliales</taxon>
        <taxon>Cavenderiaceae</taxon>
        <taxon>Cavenderia</taxon>
    </lineage>
</organism>
<dbReference type="GO" id="GO:0048870">
    <property type="term" value="P:cell motility"/>
    <property type="evidence" value="ECO:0007669"/>
    <property type="project" value="EnsemblProtists"/>
</dbReference>
<dbReference type="CDD" id="cd23767">
    <property type="entry name" value="IQCD"/>
    <property type="match status" value="1"/>
</dbReference>
<keyword evidence="7 9" id="KW-0505">Motor protein</keyword>
<comment type="similarity">
    <text evidence="1 9">Belongs to the TRAFAC class myosin-kinesin ATPase superfamily. Myosin family.</text>
</comment>
<dbReference type="GO" id="GO:0005886">
    <property type="term" value="C:plasma membrane"/>
    <property type="evidence" value="ECO:0007669"/>
    <property type="project" value="EnsemblProtists"/>
</dbReference>
<evidence type="ECO:0000256" key="1">
    <source>
        <dbReference type="ARBA" id="ARBA00008314"/>
    </source>
</evidence>
<dbReference type="GO" id="GO:0120320">
    <property type="term" value="P:lateral pseudopodium retraction"/>
    <property type="evidence" value="ECO:0007669"/>
    <property type="project" value="EnsemblProtists"/>
</dbReference>
<name>F4Q062_CACFS</name>
<feature type="domain" description="TH1" evidence="11">
    <location>
        <begin position="799"/>
        <end position="989"/>
    </location>
</feature>
<dbReference type="Proteomes" id="UP000007797">
    <property type="component" value="Unassembled WGS sequence"/>
</dbReference>
<keyword evidence="4 9" id="KW-0547">Nucleotide-binding</keyword>
<evidence type="ECO:0000259" key="11">
    <source>
        <dbReference type="PROSITE" id="PS51757"/>
    </source>
</evidence>
<evidence type="ECO:0000313" key="12">
    <source>
        <dbReference type="EMBL" id="EGG18742.1"/>
    </source>
</evidence>
<comment type="subunit">
    <text evidence="2">Myosin I heavy chain is single-headed. Dimer of a heavy and a light chain. Inability to self-assemble into filaments.</text>
</comment>
<dbReference type="AlphaFoldDB" id="F4Q062"/>
<dbReference type="PROSITE" id="PS51456">
    <property type="entry name" value="MYOSIN_MOTOR"/>
    <property type="match status" value="1"/>
</dbReference>
<dbReference type="Pfam" id="PF00063">
    <property type="entry name" value="Myosin_head"/>
    <property type="match status" value="1"/>
</dbReference>
<evidence type="ECO:0000256" key="4">
    <source>
        <dbReference type="ARBA" id="ARBA00022741"/>
    </source>
</evidence>
<dbReference type="PANTHER" id="PTHR13140:SF655">
    <property type="entry name" value="MYOSIN IA HEAVY CHAIN"/>
    <property type="match status" value="1"/>
</dbReference>
<feature type="binding site" evidence="9">
    <location>
        <begin position="105"/>
        <end position="112"/>
    </location>
    <ligand>
        <name>ATP</name>
        <dbReference type="ChEBI" id="CHEBI:30616"/>
    </ligand>
</feature>
<dbReference type="CDD" id="cd01378">
    <property type="entry name" value="MYSc_Myo1"/>
    <property type="match status" value="1"/>
</dbReference>
<dbReference type="InterPro" id="IPR036961">
    <property type="entry name" value="Kinesin_motor_dom_sf"/>
</dbReference>
<keyword evidence="6 9" id="KW-0518">Myosin</keyword>
<feature type="domain" description="Myosin motor" evidence="10">
    <location>
        <begin position="12"/>
        <end position="737"/>
    </location>
</feature>
<keyword evidence="3" id="KW-0677">Repeat</keyword>
<dbReference type="PROSITE" id="PS51757">
    <property type="entry name" value="TH1"/>
    <property type="match status" value="1"/>
</dbReference>
<keyword evidence="8 9" id="KW-0009">Actin-binding</keyword>
<dbReference type="Gene3D" id="1.20.120.720">
    <property type="entry name" value="Myosin VI head, motor domain, U50 subdomain"/>
    <property type="match status" value="1"/>
</dbReference>
<evidence type="ECO:0000259" key="10">
    <source>
        <dbReference type="PROSITE" id="PS51456"/>
    </source>
</evidence>
<accession>F4Q062</accession>
<dbReference type="PANTHER" id="PTHR13140">
    <property type="entry name" value="MYOSIN"/>
    <property type="match status" value="1"/>
</dbReference>
<evidence type="ECO:0000256" key="7">
    <source>
        <dbReference type="ARBA" id="ARBA00023175"/>
    </source>
</evidence>
<dbReference type="SUPFAM" id="SSF52540">
    <property type="entry name" value="P-loop containing nucleoside triphosphate hydrolases"/>
    <property type="match status" value="1"/>
</dbReference>
<dbReference type="Gene3D" id="6.20.240.20">
    <property type="match status" value="1"/>
</dbReference>
<dbReference type="FunFam" id="1.10.10.820:FF:000001">
    <property type="entry name" value="Myosin heavy chain"/>
    <property type="match status" value="1"/>
</dbReference>
<dbReference type="InterPro" id="IPR027417">
    <property type="entry name" value="P-loop_NTPase"/>
</dbReference>
<dbReference type="GO" id="GO:0051015">
    <property type="term" value="F:actin filament binding"/>
    <property type="evidence" value="ECO:0007669"/>
    <property type="project" value="TreeGrafter"/>
</dbReference>
<dbReference type="SMART" id="SM00242">
    <property type="entry name" value="MYSc"/>
    <property type="match status" value="1"/>
</dbReference>
<dbReference type="Gene3D" id="1.20.5.190">
    <property type="match status" value="1"/>
</dbReference>
<dbReference type="InterPro" id="IPR000048">
    <property type="entry name" value="IQ_motif_EF-hand-BS"/>
</dbReference>
<gene>
    <name evidence="12" type="primary">myoA</name>
    <name evidence="12" type="ORF">DFA_02481</name>
</gene>
<dbReference type="PRINTS" id="PR00193">
    <property type="entry name" value="MYOSINHEAVY"/>
</dbReference>
<dbReference type="STRING" id="1054147.F4Q062"/>
<dbReference type="RefSeq" id="XP_004357204.1">
    <property type="nucleotide sequence ID" value="XM_004357148.1"/>
</dbReference>
<dbReference type="GO" id="GO:0043327">
    <property type="term" value="P:chemotaxis to cAMP"/>
    <property type="evidence" value="ECO:0007669"/>
    <property type="project" value="EnsemblProtists"/>
</dbReference>
<dbReference type="InterPro" id="IPR010926">
    <property type="entry name" value="Myosin_TH1"/>
</dbReference>
<evidence type="ECO:0000256" key="9">
    <source>
        <dbReference type="PROSITE-ProRule" id="PRU00782"/>
    </source>
</evidence>
<dbReference type="PROSITE" id="PS50096">
    <property type="entry name" value="IQ"/>
    <property type="match status" value="2"/>
</dbReference>
<sequence>MANIVRPINNKVGVDDLVMLTDVSESALNNNLEKRYKDGLIYTSIGPVLISINPYKQLGIYGQEYINLYKGKHEFEIPPHIYSVADRAYRSLLSEKENQCIIISGESGSGKTEASKYIMQYIASITGGNQEVERVKNLILESNPLLEAFGNAKTLRNNNSSRFGKYMEIQFNYAGNPEGGRITNYLLEKSRVVGQTEGERNFHIFYQLLSGGGLSTEEKNKYSLLTVEQYNYLSKSKSYKADGIDDAQAFAATKKAMKVVGITDDEQSQIFKLLSAILLLGNLSFSATQATNKTSTSAGCVVTEKQILSTIASLMSVDASLLEQSLISRMITTGQGARTSSYRVPQTVEQALYTRDAFAKAVYSKIFDWLVRSINRSMEVKVKGTVIGVLDIYGFEIFKNNSFEQFCINYVNETLQQIFIDLTLKTEQKEYVEEGIKWEPVDYVDNKPCVELVEKKPLGILSLLDEECLFPEGNDNSLLEKLNKHFTSHSHFAKVPLTAKTGQFIINHYAGKVHYNIEGFLDKNRDTLFNDLVLLATSSQSSLLVDIFQYVAPQALEEEDPSMMSNNNKAARDRLQKSGFANQQAKSLIPTDKKRPITAGFQFKSQVQALLKSLYSCSPHYIRCIKPNETKRQLEWDDDKCAQQVKYLGLFENLLVRRAGFCYRQTYQKFMRHFYTITPKTWPKWEGGKDDPKRGSEILLEQLVQQSIIKKSDYQFGKSKIFIRIPQPLMTMEEKRQQRLEDLATMIQSTWRMYSTRKWYKRTIAARKIQRTYRAWLLRRECVQLKNSSQQLFQGNKERNRNSLLLSSKAFIGDFLSLSKDKFTMDTLRQEEGNDATLRMSVHVSKINRHHKVQKRALLVTNQNIYHISFFAKPKKDGSWFVIKRKMAFSSIEKVSLSTLADNFFVLHIPSEFDYICETNKKTVFITLLSKLYQTRLNKPLALDFKDTIQYRSQKGSTEANFLRVDTLKLKDDETFTIKSGGGKVKISTLPGESKDSKSFNIINNN</sequence>
<dbReference type="Pfam" id="PF06017">
    <property type="entry name" value="Myosin_TH1"/>
    <property type="match status" value="1"/>
</dbReference>
<dbReference type="EMBL" id="GL883017">
    <property type="protein sequence ID" value="EGG18742.1"/>
    <property type="molecule type" value="Genomic_DNA"/>
</dbReference>
<dbReference type="GO" id="GO:0005829">
    <property type="term" value="C:cytosol"/>
    <property type="evidence" value="ECO:0007669"/>
    <property type="project" value="EnsemblProtists"/>
</dbReference>
<proteinExistence type="inferred from homology"/>
<evidence type="ECO:0000256" key="6">
    <source>
        <dbReference type="ARBA" id="ARBA00023123"/>
    </source>
</evidence>
<dbReference type="Pfam" id="PF00612">
    <property type="entry name" value="IQ"/>
    <property type="match status" value="2"/>
</dbReference>
<dbReference type="Gene3D" id="1.10.10.820">
    <property type="match status" value="1"/>
</dbReference>
<protein>
    <submittedName>
        <fullName evidence="12">Myosin IA heavy chain</fullName>
    </submittedName>
</protein>
<dbReference type="KEGG" id="dfa:DFA_02481"/>
<dbReference type="SMART" id="SM00015">
    <property type="entry name" value="IQ"/>
    <property type="match status" value="2"/>
</dbReference>
<dbReference type="FunFam" id="1.20.58.530:FF:000004">
    <property type="entry name" value="Unconventional myosin ID"/>
    <property type="match status" value="1"/>
</dbReference>
<dbReference type="InterPro" id="IPR036072">
    <property type="entry name" value="MYSc_Myo1"/>
</dbReference>
<evidence type="ECO:0000313" key="13">
    <source>
        <dbReference type="Proteomes" id="UP000007797"/>
    </source>
</evidence>
<evidence type="ECO:0000256" key="8">
    <source>
        <dbReference type="ARBA" id="ARBA00023203"/>
    </source>
</evidence>
<keyword evidence="13" id="KW-1185">Reference proteome</keyword>
<dbReference type="GO" id="GO:0031152">
    <property type="term" value="P:aggregation involved in sorocarp development"/>
    <property type="evidence" value="ECO:0007669"/>
    <property type="project" value="EnsemblProtists"/>
</dbReference>